<keyword evidence="2" id="KW-1133">Transmembrane helix</keyword>
<reference evidence="3" key="1">
    <citation type="journal article" date="2020" name="BMC Genomics">
        <title>Correction to: Identification and distribution of gene clusters required for synthesis of sphingolipid metabolism inhibitors in diverse species of the filamentous fungus Fusarium.</title>
        <authorList>
            <person name="Kim H.S."/>
            <person name="Lohmar J.M."/>
            <person name="Busman M."/>
            <person name="Brown D.W."/>
            <person name="Naumann T.A."/>
            <person name="Divon H.H."/>
            <person name="Lysoe E."/>
            <person name="Uhlig S."/>
            <person name="Proctor R.H."/>
        </authorList>
    </citation>
    <scope>NUCLEOTIDE SEQUENCE</scope>
    <source>
        <strain evidence="3">NRRL 22465</strain>
    </source>
</reference>
<evidence type="ECO:0000313" key="3">
    <source>
        <dbReference type="EMBL" id="KAF4969513.1"/>
    </source>
</evidence>
<evidence type="ECO:0000256" key="1">
    <source>
        <dbReference type="SAM" id="MobiDB-lite"/>
    </source>
</evidence>
<feature type="region of interest" description="Disordered" evidence="1">
    <location>
        <begin position="290"/>
        <end position="330"/>
    </location>
</feature>
<feature type="transmembrane region" description="Helical" evidence="2">
    <location>
        <begin position="54"/>
        <end position="82"/>
    </location>
</feature>
<evidence type="ECO:0000313" key="4">
    <source>
        <dbReference type="Proteomes" id="UP000635477"/>
    </source>
</evidence>
<dbReference type="Proteomes" id="UP000635477">
    <property type="component" value="Unassembled WGS sequence"/>
</dbReference>
<sequence length="429" mass="46873">MAPAPTLQPRQAYIPKDVPVGGNVMSLIVSLAAVTVLSAFLSQRIIAVRAWRRIPFVVWLVFAIYVDSYLFVFVTAILQQVFGVNSSFGICHGAILLCLVCYVTTKILIYVFLVEKAYIIRSTAVKRSQSKLYLFNMITLLGGYTIVVILNFVFRIARIVNGECFIGMRSVSMIPLISFDAVVNVYLTILFLIPLKNLYSFKNMPKTNATIRLRMIAFRTFVGACCTLTSSIVYVFRIIRIGFIANTGLRNLTVLMVLDGEPGWVCLMCCNIDILFSAIVIQWITNRDNAGSSSQPASAVGMDSRTAQRRQSLAHPLSARRNPPSPHDTDAEISLVASATAHSSSEDSPPTELAKISTGSGVMVTTTIHRQSVPTSGFGLDMSSGNGGNGIRPVTDETVYGFPPRPMSFAVDHNEVAEPPQTHITGGCK</sequence>
<name>A0A8H4XBY7_9HYPO</name>
<feature type="transmembrane region" description="Helical" evidence="2">
    <location>
        <begin position="216"/>
        <end position="242"/>
    </location>
</feature>
<feature type="transmembrane region" description="Helical" evidence="2">
    <location>
        <begin position="20"/>
        <end position="42"/>
    </location>
</feature>
<keyword evidence="2" id="KW-0812">Transmembrane</keyword>
<dbReference type="EMBL" id="JABEYC010001085">
    <property type="protein sequence ID" value="KAF4969513.1"/>
    <property type="molecule type" value="Genomic_DNA"/>
</dbReference>
<keyword evidence="4" id="KW-1185">Reference proteome</keyword>
<comment type="caution">
    <text evidence="3">The sequence shown here is derived from an EMBL/GenBank/DDBJ whole genome shotgun (WGS) entry which is preliminary data.</text>
</comment>
<organism evidence="3 4">
    <name type="scientific">Fusarium zealandicum</name>
    <dbReference type="NCBI Taxonomy" id="1053134"/>
    <lineage>
        <taxon>Eukaryota</taxon>
        <taxon>Fungi</taxon>
        <taxon>Dikarya</taxon>
        <taxon>Ascomycota</taxon>
        <taxon>Pezizomycotina</taxon>
        <taxon>Sordariomycetes</taxon>
        <taxon>Hypocreomycetidae</taxon>
        <taxon>Hypocreales</taxon>
        <taxon>Nectriaceae</taxon>
        <taxon>Fusarium</taxon>
        <taxon>Fusarium staphyleae species complex</taxon>
    </lineage>
</organism>
<dbReference type="OrthoDB" id="3210850at2759"/>
<dbReference type="PANTHER" id="PTHR38848:SF3">
    <property type="entry name" value="G-PROTEIN COUPLED RECEPTORS FAMILY 3 PROFILE DOMAIN-CONTAINING PROTEIN"/>
    <property type="match status" value="1"/>
</dbReference>
<dbReference type="PANTHER" id="PTHR38848">
    <property type="entry name" value="G-PROTEIN COUPLED RECEPTORS FAMILY 3 PROFILE DOMAIN-CONTAINING PROTEIN"/>
    <property type="match status" value="1"/>
</dbReference>
<evidence type="ECO:0000256" key="2">
    <source>
        <dbReference type="SAM" id="Phobius"/>
    </source>
</evidence>
<dbReference type="AlphaFoldDB" id="A0A8H4XBY7"/>
<feature type="transmembrane region" description="Helical" evidence="2">
    <location>
        <begin position="133"/>
        <end position="154"/>
    </location>
</feature>
<accession>A0A8H4XBY7</accession>
<keyword evidence="2" id="KW-0472">Membrane</keyword>
<protein>
    <submittedName>
        <fullName evidence="3">Uncharacterized protein</fullName>
    </submittedName>
</protein>
<feature type="transmembrane region" description="Helical" evidence="2">
    <location>
        <begin position="94"/>
        <end position="113"/>
    </location>
</feature>
<reference evidence="3" key="2">
    <citation type="submission" date="2020-05" db="EMBL/GenBank/DDBJ databases">
        <authorList>
            <person name="Kim H.-S."/>
            <person name="Proctor R.H."/>
            <person name="Brown D.W."/>
        </authorList>
    </citation>
    <scope>NUCLEOTIDE SEQUENCE</scope>
    <source>
        <strain evidence="3">NRRL 22465</strain>
    </source>
</reference>
<proteinExistence type="predicted"/>
<gene>
    <name evidence="3" type="ORF">FZEAL_10219</name>
</gene>
<feature type="transmembrane region" description="Helical" evidence="2">
    <location>
        <begin position="174"/>
        <end position="195"/>
    </location>
</feature>